<protein>
    <submittedName>
        <fullName evidence="2">DUF1275 domain-containing protein</fullName>
    </submittedName>
</protein>
<keyword evidence="1" id="KW-0812">Transmembrane</keyword>
<feature type="transmembrane region" description="Helical" evidence="1">
    <location>
        <begin position="219"/>
        <end position="236"/>
    </location>
</feature>
<reference evidence="2" key="1">
    <citation type="submission" date="2020-10" db="EMBL/GenBank/DDBJ databases">
        <authorList>
            <person name="Gilroy R."/>
        </authorList>
    </citation>
    <scope>NUCLEOTIDE SEQUENCE</scope>
    <source>
        <strain evidence="2">ChiBcec7-5410</strain>
    </source>
</reference>
<feature type="transmembrane region" description="Helical" evidence="1">
    <location>
        <begin position="72"/>
        <end position="92"/>
    </location>
</feature>
<gene>
    <name evidence="2" type="ORF">IAC43_01380</name>
</gene>
<keyword evidence="1" id="KW-0472">Membrane</keyword>
<name>A0A9D1H670_9FIRM</name>
<sequence length="251" mass="28042">MGSVSVMQNLEKQTARYYLMCERNWIYHLLITVAGYFGAFTYLLRGNVFCNAQTGNVVLMGLALGNGQWQSAVYYLIPISAYLAGAFVSELLPNPVKHHLPMRWDTLLIAIEMLAVVGLGFVPESAPVQISQVVINFIASMQYNTFRQAEGVPMATTFATNHIRQLGIGLAKEILHRHSEDKSHRVKLLRHFQMLIFFVLGAVIGTVFCNLLVGKAIWITLLPLGIVFCAMLHADLTTEKNMVEKNPNSKN</sequence>
<feature type="transmembrane region" description="Helical" evidence="1">
    <location>
        <begin position="25"/>
        <end position="44"/>
    </location>
</feature>
<dbReference type="PANTHER" id="PTHR37314:SF4">
    <property type="entry name" value="UPF0700 TRANSMEMBRANE PROTEIN YOAK"/>
    <property type="match status" value="1"/>
</dbReference>
<dbReference type="PANTHER" id="PTHR37314">
    <property type="entry name" value="SLR0142 PROTEIN"/>
    <property type="match status" value="1"/>
</dbReference>
<evidence type="ECO:0000256" key="1">
    <source>
        <dbReference type="SAM" id="Phobius"/>
    </source>
</evidence>
<proteinExistence type="predicted"/>
<dbReference type="Pfam" id="PF06912">
    <property type="entry name" value="DUF1275"/>
    <property type="match status" value="1"/>
</dbReference>
<dbReference type="Proteomes" id="UP000824160">
    <property type="component" value="Unassembled WGS sequence"/>
</dbReference>
<organism evidence="2 3">
    <name type="scientific">Candidatus Faecivivens stercoripullorum</name>
    <dbReference type="NCBI Taxonomy" id="2840805"/>
    <lineage>
        <taxon>Bacteria</taxon>
        <taxon>Bacillati</taxon>
        <taxon>Bacillota</taxon>
        <taxon>Clostridia</taxon>
        <taxon>Eubacteriales</taxon>
        <taxon>Oscillospiraceae</taxon>
        <taxon>Oscillospiraceae incertae sedis</taxon>
        <taxon>Candidatus Faecivivens</taxon>
    </lineage>
</organism>
<keyword evidence="1" id="KW-1133">Transmembrane helix</keyword>
<evidence type="ECO:0000313" key="3">
    <source>
        <dbReference type="Proteomes" id="UP000824160"/>
    </source>
</evidence>
<dbReference type="InterPro" id="IPR010699">
    <property type="entry name" value="DUF1275"/>
</dbReference>
<reference evidence="2" key="2">
    <citation type="journal article" date="2021" name="PeerJ">
        <title>Extensive microbial diversity within the chicken gut microbiome revealed by metagenomics and culture.</title>
        <authorList>
            <person name="Gilroy R."/>
            <person name="Ravi A."/>
            <person name="Getino M."/>
            <person name="Pursley I."/>
            <person name="Horton D.L."/>
            <person name="Alikhan N.F."/>
            <person name="Baker D."/>
            <person name="Gharbi K."/>
            <person name="Hall N."/>
            <person name="Watson M."/>
            <person name="Adriaenssens E.M."/>
            <person name="Foster-Nyarko E."/>
            <person name="Jarju S."/>
            <person name="Secka A."/>
            <person name="Antonio M."/>
            <person name="Oren A."/>
            <person name="Chaudhuri R.R."/>
            <person name="La Ragione R."/>
            <person name="Hildebrand F."/>
            <person name="Pallen M.J."/>
        </authorList>
    </citation>
    <scope>NUCLEOTIDE SEQUENCE</scope>
    <source>
        <strain evidence="2">ChiBcec7-5410</strain>
    </source>
</reference>
<accession>A0A9D1H670</accession>
<feature type="transmembrane region" description="Helical" evidence="1">
    <location>
        <begin position="104"/>
        <end position="122"/>
    </location>
</feature>
<dbReference type="EMBL" id="DVLW01000035">
    <property type="protein sequence ID" value="HIT93817.1"/>
    <property type="molecule type" value="Genomic_DNA"/>
</dbReference>
<comment type="caution">
    <text evidence="2">The sequence shown here is derived from an EMBL/GenBank/DDBJ whole genome shotgun (WGS) entry which is preliminary data.</text>
</comment>
<evidence type="ECO:0000313" key="2">
    <source>
        <dbReference type="EMBL" id="HIT93817.1"/>
    </source>
</evidence>
<dbReference type="AlphaFoldDB" id="A0A9D1H670"/>
<feature type="transmembrane region" description="Helical" evidence="1">
    <location>
        <begin position="192"/>
        <end position="213"/>
    </location>
</feature>